<keyword evidence="3" id="KW-0732">Signal</keyword>
<dbReference type="PANTHER" id="PTHR46093:SF3">
    <property type="entry name" value="ACYL-COA-BINDING DOMAIN-CONTAINING PROTEIN 4"/>
    <property type="match status" value="1"/>
</dbReference>
<keyword evidence="5" id="KW-1185">Reference proteome</keyword>
<evidence type="ECO:0000313" key="4">
    <source>
        <dbReference type="EMBL" id="GAX27618.1"/>
    </source>
</evidence>
<proteinExistence type="predicted"/>
<feature type="chain" id="PRO_5013369159" description="Kelch repeat-containing protein" evidence="3">
    <location>
        <begin position="18"/>
        <end position="331"/>
    </location>
</feature>
<name>A0A1Z5KNV7_FISSO</name>
<evidence type="ECO:0000313" key="5">
    <source>
        <dbReference type="Proteomes" id="UP000198406"/>
    </source>
</evidence>
<evidence type="ECO:0000256" key="2">
    <source>
        <dbReference type="ARBA" id="ARBA00022737"/>
    </source>
</evidence>
<organism evidence="4 5">
    <name type="scientific">Fistulifera solaris</name>
    <name type="common">Oleaginous diatom</name>
    <dbReference type="NCBI Taxonomy" id="1519565"/>
    <lineage>
        <taxon>Eukaryota</taxon>
        <taxon>Sar</taxon>
        <taxon>Stramenopiles</taxon>
        <taxon>Ochrophyta</taxon>
        <taxon>Bacillariophyta</taxon>
        <taxon>Bacillariophyceae</taxon>
        <taxon>Bacillariophycidae</taxon>
        <taxon>Naviculales</taxon>
        <taxon>Naviculaceae</taxon>
        <taxon>Fistulifera</taxon>
    </lineage>
</organism>
<evidence type="ECO:0008006" key="6">
    <source>
        <dbReference type="Google" id="ProtNLM"/>
    </source>
</evidence>
<keyword evidence="2" id="KW-0677">Repeat</keyword>
<sequence length="331" mass="36914">MLVRILLWLLLLAPALSWKAQWISREPSSRSPRRSGHVAFSLGNIPYIFGGYVEEEDTPRYATNDLWKWHNDQWQFVEVQGDIPRARLVATATVLNNKVHLLGGWDPGTPGTGGAILDTIHCYQDGAWSTLPFTLPDGPTSRHVAVAWNDHILVHNHRCQDYVWLFDTHTFRKQNTTGPCPSSRGLHVATLLNPKQILVFGGAAQSGILSDESFVLDTTTWTWTALQAKGPTARAGACLVRLDDQTALLYGGAEATDTGLRPRGDVWLCHADQDRWEILLNDDKEHPPPRNAATLSLLEEDSGTKTFVLTGGWHPFVKTYDDCFLLKLTKS</sequence>
<feature type="signal peptide" evidence="3">
    <location>
        <begin position="1"/>
        <end position="17"/>
    </location>
</feature>
<dbReference type="InParanoid" id="A0A1Z5KNV7"/>
<dbReference type="OrthoDB" id="10251809at2759"/>
<dbReference type="Proteomes" id="UP000198406">
    <property type="component" value="Unassembled WGS sequence"/>
</dbReference>
<gene>
    <name evidence="4" type="ORF">FisN_13Hh293</name>
</gene>
<evidence type="ECO:0000256" key="3">
    <source>
        <dbReference type="SAM" id="SignalP"/>
    </source>
</evidence>
<dbReference type="SUPFAM" id="SSF117281">
    <property type="entry name" value="Kelch motif"/>
    <property type="match status" value="1"/>
</dbReference>
<dbReference type="AlphaFoldDB" id="A0A1Z5KNV7"/>
<dbReference type="Gene3D" id="2.120.10.80">
    <property type="entry name" value="Kelch-type beta propeller"/>
    <property type="match status" value="2"/>
</dbReference>
<comment type="caution">
    <text evidence="4">The sequence shown here is derived from an EMBL/GenBank/DDBJ whole genome shotgun (WGS) entry which is preliminary data.</text>
</comment>
<accession>A0A1Z5KNV7</accession>
<dbReference type="EMBL" id="BDSP01000259">
    <property type="protein sequence ID" value="GAX27618.1"/>
    <property type="molecule type" value="Genomic_DNA"/>
</dbReference>
<dbReference type="PANTHER" id="PTHR46093">
    <property type="entry name" value="ACYL-COA-BINDING DOMAIN-CONTAINING PROTEIN 5"/>
    <property type="match status" value="1"/>
</dbReference>
<dbReference type="InterPro" id="IPR015915">
    <property type="entry name" value="Kelch-typ_b-propeller"/>
</dbReference>
<evidence type="ECO:0000256" key="1">
    <source>
        <dbReference type="ARBA" id="ARBA00022441"/>
    </source>
</evidence>
<keyword evidence="1" id="KW-0880">Kelch repeat</keyword>
<reference evidence="4 5" key="1">
    <citation type="journal article" date="2015" name="Plant Cell">
        <title>Oil accumulation by the oleaginous diatom Fistulifera solaris as revealed by the genome and transcriptome.</title>
        <authorList>
            <person name="Tanaka T."/>
            <person name="Maeda Y."/>
            <person name="Veluchamy A."/>
            <person name="Tanaka M."/>
            <person name="Abida H."/>
            <person name="Marechal E."/>
            <person name="Bowler C."/>
            <person name="Muto M."/>
            <person name="Sunaga Y."/>
            <person name="Tanaka M."/>
            <person name="Yoshino T."/>
            <person name="Taniguchi T."/>
            <person name="Fukuda Y."/>
            <person name="Nemoto M."/>
            <person name="Matsumoto M."/>
            <person name="Wong P.S."/>
            <person name="Aburatani S."/>
            <person name="Fujibuchi W."/>
        </authorList>
    </citation>
    <scope>NUCLEOTIDE SEQUENCE [LARGE SCALE GENOMIC DNA]</scope>
    <source>
        <strain evidence="4 5">JPCC DA0580</strain>
    </source>
</reference>
<protein>
    <recommendedName>
        <fullName evidence="6">Kelch repeat-containing protein</fullName>
    </recommendedName>
</protein>
<dbReference type="Pfam" id="PF24681">
    <property type="entry name" value="Kelch_KLHDC2_KLHL20_DRC7"/>
    <property type="match status" value="1"/>
</dbReference>